<dbReference type="PIRSF" id="PIRSF001435">
    <property type="entry name" value="Nth"/>
    <property type="match status" value="1"/>
</dbReference>
<dbReference type="HAMAP" id="MF_00942">
    <property type="entry name" value="Nth"/>
    <property type="match status" value="1"/>
</dbReference>
<keyword evidence="8 10" id="KW-0234">DNA repair</keyword>
<evidence type="ECO:0000256" key="10">
    <source>
        <dbReference type="HAMAP-Rule" id="MF_00942"/>
    </source>
</evidence>
<evidence type="ECO:0000259" key="11">
    <source>
        <dbReference type="SMART" id="SM00478"/>
    </source>
</evidence>
<evidence type="ECO:0000313" key="13">
    <source>
        <dbReference type="Proteomes" id="UP000176997"/>
    </source>
</evidence>
<dbReference type="EC" id="4.2.99.18" evidence="10"/>
<comment type="cofactor">
    <cofactor evidence="10">
        <name>[4Fe-4S] cluster</name>
        <dbReference type="ChEBI" id="CHEBI:49883"/>
    </cofactor>
    <text evidence="10">Binds 1 [4Fe-4S] cluster.</text>
</comment>
<name>A0A1G2S8U1_9BACT</name>
<proteinExistence type="inferred from homology"/>
<dbReference type="PANTHER" id="PTHR10359">
    <property type="entry name" value="A/G-SPECIFIC ADENINE GLYCOSYLASE/ENDONUCLEASE III"/>
    <property type="match status" value="1"/>
</dbReference>
<feature type="domain" description="HhH-GPD" evidence="11">
    <location>
        <begin position="46"/>
        <end position="194"/>
    </location>
</feature>
<evidence type="ECO:0000313" key="12">
    <source>
        <dbReference type="EMBL" id="OHA81533.1"/>
    </source>
</evidence>
<keyword evidence="3" id="KW-0479">Metal-binding</keyword>
<evidence type="ECO:0000256" key="7">
    <source>
        <dbReference type="ARBA" id="ARBA00023014"/>
    </source>
</evidence>
<keyword evidence="7" id="KW-0411">Iron-sulfur</keyword>
<keyword evidence="9 10" id="KW-0326">Glycosidase</keyword>
<dbReference type="PANTHER" id="PTHR10359:SF18">
    <property type="entry name" value="ENDONUCLEASE III"/>
    <property type="match status" value="1"/>
</dbReference>
<dbReference type="InterPro" id="IPR023170">
    <property type="entry name" value="HhH_base_excis_C"/>
</dbReference>
<evidence type="ECO:0000256" key="4">
    <source>
        <dbReference type="ARBA" id="ARBA00022763"/>
    </source>
</evidence>
<dbReference type="GO" id="GO:0051539">
    <property type="term" value="F:4 iron, 4 sulfur cluster binding"/>
    <property type="evidence" value="ECO:0007669"/>
    <property type="project" value="UniProtKB-KW"/>
</dbReference>
<dbReference type="InterPro" id="IPR011257">
    <property type="entry name" value="DNA_glycosylase"/>
</dbReference>
<dbReference type="GO" id="GO:0006285">
    <property type="term" value="P:base-excision repair, AP site formation"/>
    <property type="evidence" value="ECO:0007669"/>
    <property type="project" value="TreeGrafter"/>
</dbReference>
<comment type="catalytic activity">
    <reaction evidence="10">
        <text>2'-deoxyribonucleotide-(2'-deoxyribose 5'-phosphate)-2'-deoxyribonucleotide-DNA = a 3'-end 2'-deoxyribonucleotide-(2,3-dehydro-2,3-deoxyribose 5'-phosphate)-DNA + a 5'-end 5'-phospho-2'-deoxyribonucleoside-DNA + H(+)</text>
        <dbReference type="Rhea" id="RHEA:66592"/>
        <dbReference type="Rhea" id="RHEA-COMP:13180"/>
        <dbReference type="Rhea" id="RHEA-COMP:16897"/>
        <dbReference type="Rhea" id="RHEA-COMP:17067"/>
        <dbReference type="ChEBI" id="CHEBI:15378"/>
        <dbReference type="ChEBI" id="CHEBI:136412"/>
        <dbReference type="ChEBI" id="CHEBI:157695"/>
        <dbReference type="ChEBI" id="CHEBI:167181"/>
        <dbReference type="EC" id="4.2.99.18"/>
    </reaction>
</comment>
<reference evidence="12 13" key="1">
    <citation type="journal article" date="2016" name="Nat. Commun.">
        <title>Thousands of microbial genomes shed light on interconnected biogeochemical processes in an aquifer system.</title>
        <authorList>
            <person name="Anantharaman K."/>
            <person name="Brown C.T."/>
            <person name="Hug L.A."/>
            <person name="Sharon I."/>
            <person name="Castelle C.J."/>
            <person name="Probst A.J."/>
            <person name="Thomas B.C."/>
            <person name="Singh A."/>
            <person name="Wilkins M.J."/>
            <person name="Karaoz U."/>
            <person name="Brodie E.L."/>
            <person name="Williams K.H."/>
            <person name="Hubbard S.S."/>
            <person name="Banfield J.F."/>
        </authorList>
    </citation>
    <scope>NUCLEOTIDE SEQUENCE [LARGE SCALE GENOMIC DNA]</scope>
</reference>
<accession>A0A1G2S8U1</accession>
<dbReference type="SMART" id="SM00478">
    <property type="entry name" value="ENDO3c"/>
    <property type="match status" value="1"/>
</dbReference>
<evidence type="ECO:0000256" key="5">
    <source>
        <dbReference type="ARBA" id="ARBA00022801"/>
    </source>
</evidence>
<keyword evidence="10" id="KW-0456">Lyase</keyword>
<dbReference type="InterPro" id="IPR003265">
    <property type="entry name" value="HhH-GPD_domain"/>
</dbReference>
<comment type="similarity">
    <text evidence="1 10">Belongs to the Nth/MutY family.</text>
</comment>
<dbReference type="Pfam" id="PF00730">
    <property type="entry name" value="HhH-GPD"/>
    <property type="match status" value="1"/>
</dbReference>
<comment type="function">
    <text evidence="10">DNA repair enzyme that has both DNA N-glycosylase activity and AP-lyase activity. The DNA N-glycosylase activity releases various damaged pyrimidines from DNA by cleaving the N-glycosidic bond, leaving an AP (apurinic/apyrimidinic) site. The AP-lyase activity cleaves the phosphodiester bond 3' to the AP site by a beta-elimination, leaving a 3'-terminal unsaturated sugar and a product with a terminal 5'-phosphate.</text>
</comment>
<dbReference type="Gene3D" id="1.10.1670.10">
    <property type="entry name" value="Helix-hairpin-Helix base-excision DNA repair enzymes (C-terminal)"/>
    <property type="match status" value="1"/>
</dbReference>
<dbReference type="CDD" id="cd00056">
    <property type="entry name" value="ENDO3c"/>
    <property type="match status" value="1"/>
</dbReference>
<gene>
    <name evidence="10" type="primary">nth</name>
    <name evidence="12" type="ORF">A2675_03640</name>
</gene>
<dbReference type="Proteomes" id="UP000176997">
    <property type="component" value="Unassembled WGS sequence"/>
</dbReference>
<dbReference type="InterPro" id="IPR005759">
    <property type="entry name" value="Nth"/>
</dbReference>
<dbReference type="GO" id="GO:0003677">
    <property type="term" value="F:DNA binding"/>
    <property type="evidence" value="ECO:0007669"/>
    <property type="project" value="UniProtKB-UniRule"/>
</dbReference>
<protein>
    <recommendedName>
        <fullName evidence="10">Endonuclease III</fullName>
        <ecNumber evidence="10">4.2.99.18</ecNumber>
    </recommendedName>
    <alternativeName>
        <fullName evidence="10">DNA-(apurinic or apyrimidinic site) lyase</fullName>
    </alternativeName>
</protein>
<dbReference type="AlphaFoldDB" id="A0A1G2S8U1"/>
<comment type="caution">
    <text evidence="10">Lacks conserved residue(s) required for the propagation of feature annotation.</text>
</comment>
<dbReference type="SUPFAM" id="SSF48150">
    <property type="entry name" value="DNA-glycosylase"/>
    <property type="match status" value="1"/>
</dbReference>
<evidence type="ECO:0000256" key="3">
    <source>
        <dbReference type="ARBA" id="ARBA00022723"/>
    </source>
</evidence>
<organism evidence="12 13">
    <name type="scientific">Candidatus Yonathbacteria bacterium RIFCSPHIGHO2_01_FULL_51_10</name>
    <dbReference type="NCBI Taxonomy" id="1802723"/>
    <lineage>
        <taxon>Bacteria</taxon>
        <taxon>Candidatus Yonathiibacteriota</taxon>
    </lineage>
</organism>
<dbReference type="GO" id="GO:0019104">
    <property type="term" value="F:DNA N-glycosylase activity"/>
    <property type="evidence" value="ECO:0007669"/>
    <property type="project" value="UniProtKB-UniRule"/>
</dbReference>
<dbReference type="GO" id="GO:0140078">
    <property type="term" value="F:class I DNA-(apurinic or apyrimidinic site) endonuclease activity"/>
    <property type="evidence" value="ECO:0007669"/>
    <property type="project" value="UniProtKB-EC"/>
</dbReference>
<dbReference type="STRING" id="1802723.A2675_03640"/>
<dbReference type="GO" id="GO:0046872">
    <property type="term" value="F:metal ion binding"/>
    <property type="evidence" value="ECO:0007669"/>
    <property type="project" value="UniProtKB-KW"/>
</dbReference>
<evidence type="ECO:0000256" key="6">
    <source>
        <dbReference type="ARBA" id="ARBA00023004"/>
    </source>
</evidence>
<keyword evidence="2" id="KW-0004">4Fe-4S</keyword>
<evidence type="ECO:0000256" key="2">
    <source>
        <dbReference type="ARBA" id="ARBA00022485"/>
    </source>
</evidence>
<dbReference type="Gene3D" id="1.10.340.30">
    <property type="entry name" value="Hypothetical protein, domain 2"/>
    <property type="match status" value="1"/>
</dbReference>
<keyword evidence="6" id="KW-0408">Iron</keyword>
<sequence length="222" mass="25159">MAKPIQSKIREARAQKVLSVLKKLFPKAGMMLRYSNNWELLVAVELSAQCTDKKVNEVTERLFKKYRTLEDYINADQKKFEQDIFSTGFYRNKTKNILAAAKFITARHHGKIPKTMGEMLEVPGVARKTANVVLGNAYGVVEGIAVDTHVKRLVRLWGLSSESTPEKIECDLMTIIPKKEWFDFTYKVIEYGRKYCPAAPRHDHTHCPVTAALAKKPSSGGE</sequence>
<evidence type="ECO:0000256" key="1">
    <source>
        <dbReference type="ARBA" id="ARBA00008343"/>
    </source>
</evidence>
<keyword evidence="5 10" id="KW-0378">Hydrolase</keyword>
<dbReference type="FunFam" id="1.10.340.30:FF:000001">
    <property type="entry name" value="Endonuclease III"/>
    <property type="match status" value="1"/>
</dbReference>
<dbReference type="EMBL" id="MHUS01000010">
    <property type="protein sequence ID" value="OHA81533.1"/>
    <property type="molecule type" value="Genomic_DNA"/>
</dbReference>
<keyword evidence="4 10" id="KW-0227">DNA damage</keyword>
<comment type="caution">
    <text evidence="12">The sequence shown here is derived from an EMBL/GenBank/DDBJ whole genome shotgun (WGS) entry which is preliminary data.</text>
</comment>
<evidence type="ECO:0000256" key="9">
    <source>
        <dbReference type="ARBA" id="ARBA00023295"/>
    </source>
</evidence>
<evidence type="ECO:0000256" key="8">
    <source>
        <dbReference type="ARBA" id="ARBA00023204"/>
    </source>
</evidence>
<keyword evidence="10" id="KW-0238">DNA-binding</keyword>